<evidence type="ECO:0000313" key="1">
    <source>
        <dbReference type="EMBL" id="GAG51902.1"/>
    </source>
</evidence>
<accession>X0YZM7</accession>
<protein>
    <submittedName>
        <fullName evidence="1">Uncharacterized protein</fullName>
    </submittedName>
</protein>
<reference evidence="1" key="1">
    <citation type="journal article" date="2014" name="Front. Microbiol.">
        <title>High frequency of phylogenetically diverse reductive dehalogenase-homologous genes in deep subseafloor sedimentary metagenomes.</title>
        <authorList>
            <person name="Kawai M."/>
            <person name="Futagami T."/>
            <person name="Toyoda A."/>
            <person name="Takaki Y."/>
            <person name="Nishi S."/>
            <person name="Hori S."/>
            <person name="Arai W."/>
            <person name="Tsubouchi T."/>
            <person name="Morono Y."/>
            <person name="Uchiyama I."/>
            <person name="Ito T."/>
            <person name="Fujiyama A."/>
            <person name="Inagaki F."/>
            <person name="Takami H."/>
        </authorList>
    </citation>
    <scope>NUCLEOTIDE SEQUENCE</scope>
    <source>
        <strain evidence="1">Expedition CK06-06</strain>
    </source>
</reference>
<sequence>MVKIIDLVEKKLIEEKRNEKISNLLKEVFGDEVEITGFNLNKKENKGFIGSFDYLDDAINLRDAGYESKAVEFGERYEKEIGLLYPNINPEFIIKTNYS</sequence>
<comment type="caution">
    <text evidence="1">The sequence shown here is derived from an EMBL/GenBank/DDBJ whole genome shotgun (WGS) entry which is preliminary data.</text>
</comment>
<organism evidence="1">
    <name type="scientific">marine sediment metagenome</name>
    <dbReference type="NCBI Taxonomy" id="412755"/>
    <lineage>
        <taxon>unclassified sequences</taxon>
        <taxon>metagenomes</taxon>
        <taxon>ecological metagenomes</taxon>
    </lineage>
</organism>
<dbReference type="AlphaFoldDB" id="X0YZM7"/>
<gene>
    <name evidence="1" type="ORF">S01H1_75844</name>
</gene>
<dbReference type="EMBL" id="BARS01050851">
    <property type="protein sequence ID" value="GAG51902.1"/>
    <property type="molecule type" value="Genomic_DNA"/>
</dbReference>
<proteinExistence type="predicted"/>
<name>X0YZM7_9ZZZZ</name>